<evidence type="ECO:0000313" key="8">
    <source>
        <dbReference type="EMBL" id="BAD68977.1"/>
    </source>
</evidence>
<dbReference type="Proteomes" id="UP000000763">
    <property type="component" value="Chromosome 1"/>
</dbReference>
<dbReference type="KEGG" id="dosa:Os01g0389200"/>
<dbReference type="Gramene" id="Os01t0389200-01">
    <property type="protein sequence ID" value="Os01t0389200-01"/>
    <property type="gene ID" value="Os01g0389200"/>
</dbReference>
<evidence type="ECO:0000256" key="3">
    <source>
        <dbReference type="ARBA" id="ARBA00022692"/>
    </source>
</evidence>
<keyword evidence="4 7" id="KW-1133">Transmembrane helix</keyword>
<reference evidence="9" key="8">
    <citation type="submission" date="2012-08" db="EMBL/GenBank/DDBJ databases">
        <title>The Second Rice Annotation Project Meeting (RAP2).</title>
        <authorList>
            <consortium name="The Rice Annotation Project (RAP)"/>
        </authorList>
    </citation>
    <scope>NUCLEOTIDE SEQUENCE</scope>
</reference>
<accession>A0A0P0V2X5</accession>
<evidence type="ECO:0000256" key="2">
    <source>
        <dbReference type="ARBA" id="ARBA00008707"/>
    </source>
</evidence>
<dbReference type="EMBL" id="AP004613">
    <property type="protein sequence ID" value="BAD68977.1"/>
    <property type="molecule type" value="Genomic_DNA"/>
</dbReference>
<protein>
    <submittedName>
        <fullName evidence="9">Os01g0389200 protein</fullName>
    </submittedName>
</protein>
<comment type="similarity">
    <text evidence="2">Belongs to the plant DMP1 protein family.</text>
</comment>
<evidence type="ECO:0000313" key="9">
    <source>
        <dbReference type="EMBL" id="BAF05021.1"/>
    </source>
</evidence>
<dbReference type="OrthoDB" id="657601at2759"/>
<name>A0A0P0V2X5_ORYSJ</name>
<dbReference type="EMBL" id="AP008207">
    <property type="protein sequence ID" value="BAF05021.1"/>
    <property type="molecule type" value="Genomic_DNA"/>
</dbReference>
<dbReference type="InterPro" id="IPR007770">
    <property type="entry name" value="DMP"/>
</dbReference>
<evidence type="ECO:0000256" key="4">
    <source>
        <dbReference type="ARBA" id="ARBA00022989"/>
    </source>
</evidence>
<reference evidence="9" key="4">
    <citation type="journal article" date="2007" name="Genome Res.">
        <title>Curated Genome Annotation of Oryza sativa ssp. japonica and Comparative Genome Analysis with Arabidopsis thaliana.</title>
        <authorList>
            <consortium name="The Rice Annotation Project (RAP)"/>
            <person name="Itoh T."/>
            <person name="Tanaka T."/>
            <person name="Barrero R.A."/>
            <person name="Yamasaki C."/>
            <person name="Fujii Y."/>
            <person name="Hilton P.B."/>
            <person name="Antonio B.A."/>
            <person name="Aono H."/>
            <person name="Apweiler R."/>
            <person name="Bruskiewich R."/>
            <person name="Bureau T."/>
            <person name="Burr F."/>
            <person name="Costa de Oliveira A."/>
            <person name="Fuks G."/>
            <person name="Habara T."/>
            <person name="Haberer G."/>
            <person name="Han B."/>
            <person name="Harada E."/>
            <person name="Hiraki A.T."/>
            <person name="Hirochika H."/>
            <person name="Hoen D."/>
            <person name="Hokari H."/>
            <person name="Hosokawa S."/>
            <person name="Hsing Y."/>
            <person name="Ikawa H."/>
            <person name="Ikeo K."/>
            <person name="Imanishi T."/>
            <person name="Ito Y."/>
            <person name="Jaiswal P."/>
            <person name="Kanno M."/>
            <person name="Kawahara Y."/>
            <person name="Kawamura T."/>
            <person name="Kawashima H."/>
            <person name="Khurana J.P."/>
            <person name="Kikuchi S."/>
            <person name="Komatsu S."/>
            <person name="Koyanagi K.O."/>
            <person name="Kubooka H."/>
            <person name="Lieberherr D."/>
            <person name="Lin Y.C."/>
            <person name="Lonsdale D."/>
            <person name="Matsumoto T."/>
            <person name="Matsuya A."/>
            <person name="McCombie W.R."/>
            <person name="Messing J."/>
            <person name="Miyao A."/>
            <person name="Mulder N."/>
            <person name="Nagamura Y."/>
            <person name="Nam J."/>
            <person name="Namiki N."/>
            <person name="Numa H."/>
            <person name="Nurimoto S."/>
            <person name="O'donovan C."/>
            <person name="Ohyanagi H."/>
            <person name="Okido T."/>
            <person name="Oota S."/>
            <person name="Osato N."/>
            <person name="Palmer L.E."/>
            <person name="Quetier F."/>
            <person name="Raghuvanshi S."/>
            <person name="Saichi N."/>
            <person name="Sakai H."/>
            <person name="Sakai Y."/>
            <person name="Sakata K."/>
            <person name="Sakurai T."/>
            <person name="Sato F."/>
            <person name="Sato Y."/>
            <person name="Schoof H."/>
            <person name="Seki M."/>
            <person name="Shibata M."/>
            <person name="Shimizu Y."/>
            <person name="Shinozaki K."/>
            <person name="Shinso Y."/>
            <person name="Singh N.K."/>
            <person name="Smith-White B."/>
            <person name="Takeda J."/>
            <person name="Tanino M."/>
            <person name="Tatusova T."/>
            <person name="Thongjuea S."/>
            <person name="Todokoro F."/>
            <person name="Tsugane M."/>
            <person name="Tyagi A.K."/>
            <person name="Vanavichit A."/>
            <person name="Wang A."/>
            <person name="Wing R.A."/>
            <person name="Yamaguchi K."/>
            <person name="Yamamoto M."/>
            <person name="Yamamoto N."/>
            <person name="Yu Y."/>
            <person name="Zhang H."/>
            <person name="Zhao Q."/>
            <person name="Higo K."/>
            <person name="Burr B."/>
            <person name="Gojobori T."/>
            <person name="Sasaki T."/>
        </authorList>
    </citation>
    <scope>NUCLEOTIDE SEQUENCE</scope>
</reference>
<dbReference type="GeneID" id="4325227"/>
<proteinExistence type="inferred from homology"/>
<evidence type="ECO:0000313" key="10">
    <source>
        <dbReference type="Proteomes" id="UP000000763"/>
    </source>
</evidence>
<keyword evidence="3 7" id="KW-0812">Transmembrane</keyword>
<feature type="region of interest" description="Disordered" evidence="6">
    <location>
        <begin position="1"/>
        <end position="32"/>
    </location>
</feature>
<dbReference type="GO" id="GO:0016020">
    <property type="term" value="C:membrane"/>
    <property type="evidence" value="ECO:0007669"/>
    <property type="project" value="UniProtKB-SubCell"/>
</dbReference>
<dbReference type="KEGG" id="osa:4325227"/>
<dbReference type="PANTHER" id="PTHR31621">
    <property type="entry name" value="PROTEIN DMP3"/>
    <property type="match status" value="1"/>
</dbReference>
<feature type="transmembrane region" description="Helical" evidence="7">
    <location>
        <begin position="176"/>
        <end position="194"/>
    </location>
</feature>
<feature type="compositionally biased region" description="Polar residues" evidence="6">
    <location>
        <begin position="254"/>
        <end position="264"/>
    </location>
</feature>
<evidence type="ECO:0000256" key="7">
    <source>
        <dbReference type="SAM" id="Phobius"/>
    </source>
</evidence>
<dbReference type="GO" id="GO:0005737">
    <property type="term" value="C:cytoplasm"/>
    <property type="evidence" value="ECO:0007669"/>
    <property type="project" value="UniProtKB-ARBA"/>
</dbReference>
<dbReference type="Pfam" id="PF05078">
    <property type="entry name" value="DUF679"/>
    <property type="match status" value="1"/>
</dbReference>
<reference evidence="10" key="6">
    <citation type="journal article" date="2008" name="Nucleic Acids Res.">
        <title>The rice annotation project database (RAP-DB): 2008 update.</title>
        <authorList>
            <consortium name="The rice annotation project (RAP)"/>
        </authorList>
    </citation>
    <scope>GENOME REANNOTATION</scope>
    <source>
        <strain evidence="10">cv. Nipponbare</strain>
    </source>
</reference>
<evidence type="ECO:0000256" key="1">
    <source>
        <dbReference type="ARBA" id="ARBA00004141"/>
    </source>
</evidence>
<dbReference type="Proteomes" id="UP000817658">
    <property type="component" value="Chromosome 1"/>
</dbReference>
<reference evidence="9" key="7">
    <citation type="submission" date="2012-08" db="EMBL/GenBank/DDBJ databases">
        <title>Oryza sativa nipponbare(GA3) genomic DNA, chromosome 1.</title>
        <authorList>
            <consortium name="IRGSP(International Rice Genome Sequencing Project)"/>
        </authorList>
    </citation>
    <scope>NUCLEOTIDE SEQUENCE</scope>
</reference>
<sequence length="264" mass="28768">MHKENQVMESSLETKLIDMPQPQETNGDGEAAPEADISMATTLMPNGVGERKATAAPALPAARPPPEMTDKVMASTANLAQLLPTGTALAYQALSTSFTNHGQCYRSNRWLTAGLVAVLTASSIFFSLTDSVVGRGGKLYYGMATPRGFNVFNLSREEEEAQELSRTKLRELRVRPLDIVHAFFTAVVFLTVAFSDVGLTKCFFPDAGNDTKELLKNLPLGMAFMSTFVFLLFPTKRKGIGYTDTTPRPAPETNKPTQVSDHMP</sequence>
<dbReference type="OMA" id="MNKPTQV"/>
<feature type="transmembrane region" description="Helical" evidence="7">
    <location>
        <begin position="214"/>
        <end position="233"/>
    </location>
</feature>
<reference evidence="9" key="3">
    <citation type="journal article" date="2006" name="Nucleic Acids Res.">
        <title>The Rice Annotation Project Database (RAP-DB): hub for Oryza sativa ssp. japonica genome information.</title>
        <authorList>
            <person name="Ohyanagi H."/>
            <person name="Tanaka T."/>
            <person name="Sakai H."/>
            <person name="Shigemoto Y."/>
            <person name="Yamaguchi K."/>
            <person name="Habara T."/>
            <person name="Fujii Y."/>
            <person name="Antonio B.A."/>
            <person name="Nagamura Y."/>
            <person name="Imanishi T."/>
            <person name="Ikeo K."/>
            <person name="Itoh T."/>
            <person name="Gojobori T."/>
            <person name="Sasaki T."/>
        </authorList>
    </citation>
    <scope>NUCLEOTIDE SEQUENCE</scope>
</reference>
<comment type="subcellular location">
    <subcellularLocation>
        <location evidence="1">Membrane</location>
        <topology evidence="1">Multi-pass membrane protein</topology>
    </subcellularLocation>
</comment>
<evidence type="ECO:0000256" key="5">
    <source>
        <dbReference type="ARBA" id="ARBA00023136"/>
    </source>
</evidence>
<dbReference type="AlphaFoldDB" id="A0A0P0V2X5"/>
<feature type="region of interest" description="Disordered" evidence="6">
    <location>
        <begin position="242"/>
        <end position="264"/>
    </location>
</feature>
<keyword evidence="5 7" id="KW-0472">Membrane</keyword>
<organism evidence="8">
    <name type="scientific">Oryza sativa subsp. japonica</name>
    <name type="common">Rice</name>
    <dbReference type="NCBI Taxonomy" id="39947"/>
    <lineage>
        <taxon>Eukaryota</taxon>
        <taxon>Viridiplantae</taxon>
        <taxon>Streptophyta</taxon>
        <taxon>Embryophyta</taxon>
        <taxon>Tracheophyta</taxon>
        <taxon>Spermatophyta</taxon>
        <taxon>Magnoliopsida</taxon>
        <taxon>Liliopsida</taxon>
        <taxon>Poales</taxon>
        <taxon>Poaceae</taxon>
        <taxon>BOP clade</taxon>
        <taxon>Oryzoideae</taxon>
        <taxon>Oryzeae</taxon>
        <taxon>Oryzinae</taxon>
        <taxon>Oryza</taxon>
        <taxon>Oryza sativa</taxon>
    </lineage>
</organism>
<reference evidence="9 10" key="2">
    <citation type="journal article" date="2005" name="Nature">
        <title>The map-based sequence of the rice genome.</title>
        <authorList>
            <consortium name="International rice genome sequencing project (IRGSP)"/>
            <person name="Matsumoto T."/>
            <person name="Wu J."/>
            <person name="Kanamori H."/>
            <person name="Katayose Y."/>
            <person name="Fujisawa M."/>
            <person name="Namiki N."/>
            <person name="Mizuno H."/>
            <person name="Yamamoto K."/>
            <person name="Antonio B.A."/>
            <person name="Baba T."/>
            <person name="Sakata K."/>
            <person name="Nagamura Y."/>
            <person name="Aoki H."/>
            <person name="Arikawa K."/>
            <person name="Arita K."/>
            <person name="Bito T."/>
            <person name="Chiden Y."/>
            <person name="Fujitsuka N."/>
            <person name="Fukunaka R."/>
            <person name="Hamada M."/>
            <person name="Harada C."/>
            <person name="Hayashi A."/>
            <person name="Hijishita S."/>
            <person name="Honda M."/>
            <person name="Hosokawa S."/>
            <person name="Ichikawa Y."/>
            <person name="Idonuma A."/>
            <person name="Iijima M."/>
            <person name="Ikeda M."/>
            <person name="Ikeno M."/>
            <person name="Ito K."/>
            <person name="Ito S."/>
            <person name="Ito T."/>
            <person name="Ito Y."/>
            <person name="Ito Y."/>
            <person name="Iwabuchi A."/>
            <person name="Kamiya K."/>
            <person name="Karasawa W."/>
            <person name="Kurita K."/>
            <person name="Katagiri S."/>
            <person name="Kikuta A."/>
            <person name="Kobayashi H."/>
            <person name="Kobayashi N."/>
            <person name="Machita K."/>
            <person name="Maehara T."/>
            <person name="Masukawa M."/>
            <person name="Mizubayashi T."/>
            <person name="Mukai Y."/>
            <person name="Nagasaki H."/>
            <person name="Nagata Y."/>
            <person name="Naito S."/>
            <person name="Nakashima M."/>
            <person name="Nakama Y."/>
            <person name="Nakamichi Y."/>
            <person name="Nakamura M."/>
            <person name="Meguro A."/>
            <person name="Negishi M."/>
            <person name="Ohta I."/>
            <person name="Ohta T."/>
            <person name="Okamoto M."/>
            <person name="Ono N."/>
            <person name="Saji S."/>
            <person name="Sakaguchi M."/>
            <person name="Sakai K."/>
            <person name="Shibata M."/>
            <person name="Shimokawa T."/>
            <person name="Song J."/>
            <person name="Takazaki Y."/>
            <person name="Terasawa K."/>
            <person name="Tsugane M."/>
            <person name="Tsuji K."/>
            <person name="Ueda S."/>
            <person name="Waki K."/>
            <person name="Yamagata H."/>
            <person name="Yamamoto M."/>
            <person name="Yamamoto S."/>
            <person name="Yamane H."/>
            <person name="Yoshiki S."/>
            <person name="Yoshihara R."/>
            <person name="Yukawa K."/>
            <person name="Zhong H."/>
            <person name="Yano M."/>
            <person name="Yuan Q."/>
            <person name="Ouyang S."/>
            <person name="Liu J."/>
            <person name="Jones K.M."/>
            <person name="Gansberger K."/>
            <person name="Moffat K."/>
            <person name="Hill J."/>
            <person name="Bera J."/>
            <person name="Fadrosh D."/>
            <person name="Jin S."/>
            <person name="Johri S."/>
            <person name="Kim M."/>
            <person name="Overton L."/>
            <person name="Reardon M."/>
            <person name="Tsitrin T."/>
            <person name="Vuong H."/>
            <person name="Weaver B."/>
            <person name="Ciecko A."/>
            <person name="Tallon L."/>
            <person name="Jackson J."/>
            <person name="Pai G."/>
            <person name="Aken S.V."/>
            <person name="Utterback T."/>
            <person name="Reidmuller S."/>
            <person name="Feldblyum T."/>
            <person name="Hsiao J."/>
            <person name="Zismann V."/>
            <person name="Iobst S."/>
            <person name="de Vazeille A.R."/>
            <person name="Buell C.R."/>
            <person name="Ying K."/>
            <person name="Li Y."/>
            <person name="Lu T."/>
            <person name="Huang Y."/>
            <person name="Zhao Q."/>
            <person name="Feng Q."/>
            <person name="Zhang L."/>
            <person name="Zhu J."/>
            <person name="Weng Q."/>
            <person name="Mu J."/>
            <person name="Lu Y."/>
            <person name="Fan D."/>
            <person name="Liu Y."/>
            <person name="Guan J."/>
            <person name="Zhang Y."/>
            <person name="Yu S."/>
            <person name="Liu X."/>
            <person name="Zhang Y."/>
            <person name="Hong G."/>
            <person name="Han B."/>
            <person name="Choisne N."/>
            <person name="Demange N."/>
            <person name="Orjeda G."/>
            <person name="Samain S."/>
            <person name="Cattolico L."/>
            <person name="Pelletier E."/>
            <person name="Couloux A."/>
            <person name="Segurens B."/>
            <person name="Wincker P."/>
            <person name="D'Hont A."/>
            <person name="Scarpelli C."/>
            <person name="Weissenbach J."/>
            <person name="Salanoubat M."/>
            <person name="Quetier F."/>
            <person name="Yu Y."/>
            <person name="Kim H.R."/>
            <person name="Rambo T."/>
            <person name="Currie J."/>
            <person name="Collura K."/>
            <person name="Luo M."/>
            <person name="Yang T."/>
            <person name="Ammiraju J.S.S."/>
            <person name="Engler F."/>
            <person name="Soderlund C."/>
            <person name="Wing R.A."/>
            <person name="Palmer L.E."/>
            <person name="de la Bastide M."/>
            <person name="Spiegel L."/>
            <person name="Nascimento L."/>
            <person name="Zutavern T."/>
            <person name="O'Shaughnessy A."/>
            <person name="Dike S."/>
            <person name="Dedhia N."/>
            <person name="Preston R."/>
            <person name="Balija V."/>
            <person name="McCombie W.R."/>
            <person name="Chow T."/>
            <person name="Chen H."/>
            <person name="Chung M."/>
            <person name="Chen C."/>
            <person name="Shaw J."/>
            <person name="Wu H."/>
            <person name="Hsiao K."/>
            <person name="Chao Y."/>
            <person name="Chu M."/>
            <person name="Cheng C."/>
            <person name="Hour A."/>
            <person name="Lee P."/>
            <person name="Lin S."/>
            <person name="Lin Y."/>
            <person name="Liou J."/>
            <person name="Liu S."/>
            <person name="Hsing Y."/>
            <person name="Raghuvanshi S."/>
            <person name="Mohanty A."/>
            <person name="Bharti A.K."/>
            <person name="Gaur A."/>
            <person name="Gupta V."/>
            <person name="Kumar D."/>
            <person name="Ravi V."/>
            <person name="Vij S."/>
            <person name="Kapur A."/>
            <person name="Khurana P."/>
            <person name="Khurana P."/>
            <person name="Khurana J.P."/>
            <person name="Tyagi A.K."/>
            <person name="Gaikwad K."/>
            <person name="Singh A."/>
            <person name="Dalal V."/>
            <person name="Srivastava S."/>
            <person name="Dixit A."/>
            <person name="Pal A.K."/>
            <person name="Ghazi I.A."/>
            <person name="Yadav M."/>
            <person name="Pandit A."/>
            <person name="Bhargava A."/>
            <person name="Sureshbabu K."/>
            <person name="Batra K."/>
            <person name="Sharma T.R."/>
            <person name="Mohapatra T."/>
            <person name="Singh N.K."/>
            <person name="Messing J."/>
            <person name="Nelson A.B."/>
            <person name="Fuks G."/>
            <person name="Kavchok S."/>
            <person name="Keizer G."/>
            <person name="Linton E."/>
            <person name="Llaca V."/>
            <person name="Song R."/>
            <person name="Tanyolac B."/>
            <person name="Young S."/>
            <person name="Ho-Il K."/>
            <person name="Hahn J.H."/>
            <person name="Sangsakoo G."/>
            <person name="Vanavichit A."/>
            <person name="de Mattos Luiz.A.T."/>
            <person name="Zimmer P.D."/>
            <person name="Malone G."/>
            <person name="Dellagostin O."/>
            <person name="de Oliveira A.C."/>
            <person name="Bevan M."/>
            <person name="Bancroft I."/>
            <person name="Minx P."/>
            <person name="Cordum H."/>
            <person name="Wilson R."/>
            <person name="Cheng Z."/>
            <person name="Jin W."/>
            <person name="Jiang J."/>
            <person name="Leong S.A."/>
            <person name="Iwama H."/>
            <person name="Gojobori T."/>
            <person name="Itoh T."/>
            <person name="Niimura Y."/>
            <person name="Fujii Y."/>
            <person name="Habara T."/>
            <person name="Sakai H."/>
            <person name="Sato Y."/>
            <person name="Wilson G."/>
            <person name="Kumar K."/>
            <person name="McCouch S."/>
            <person name="Juretic N."/>
            <person name="Hoen D."/>
            <person name="Wright S."/>
            <person name="Bruskiewich R."/>
            <person name="Bureau T."/>
            <person name="Miyao A."/>
            <person name="Hirochika H."/>
            <person name="Nishikawa T."/>
            <person name="Kadowaki K."/>
            <person name="Sugiura M."/>
            <person name="Burr B."/>
            <person name="Sasaki T."/>
        </authorList>
    </citation>
    <scope>NUCLEOTIDE SEQUENCE [LARGE SCALE GENOMIC DNA]</scope>
    <source>
        <strain evidence="10">cv. Nipponbare</strain>
    </source>
</reference>
<gene>
    <name evidence="9" type="ordered locus">Os01g0389200</name>
    <name evidence="8" type="ORF">OJ1123_G09.3</name>
</gene>
<reference evidence="8" key="1">
    <citation type="submission" date="2002-01" db="EMBL/GenBank/DDBJ databases">
        <title>Oryza sativa nipponbare(GA3) genomic DNA, chromosome 1, BAC clone:OJ1123_G09.</title>
        <authorList>
            <person name="Sasaki T."/>
            <person name="Matsumoto T."/>
            <person name="Yamamoto K."/>
        </authorList>
    </citation>
    <scope>NUCLEOTIDE SEQUENCE</scope>
</reference>
<reference evidence="9" key="5">
    <citation type="journal article" date="2008" name="Nucleic Acids Res.">
        <title>The Rice Annotation Project Database (RAP-DB): 2008 update.</title>
        <authorList>
            <consortium name="The Rice Annotation Project (RAP)"/>
            <person name="Tanaka T."/>
            <person name="Antonio B.A."/>
            <person name="Kikuchi S."/>
            <person name="Matsumoto T."/>
            <person name="Nagamura Y."/>
            <person name="Numa H."/>
            <person name="Sakai H."/>
            <person name="Wu J."/>
            <person name="Itoh T."/>
            <person name="Sasaki T."/>
            <person name="Aono R."/>
            <person name="Fujii Y."/>
            <person name="Habara T."/>
            <person name="Harada E."/>
            <person name="Kanno M."/>
            <person name="Kawahara Y."/>
            <person name="Kawashima H."/>
            <person name="Kubooka H."/>
            <person name="Matsuya A."/>
            <person name="Nakaoka H."/>
            <person name="Saichi N."/>
            <person name="Sanbonmatsu R."/>
            <person name="Sato Y."/>
            <person name="Shinso Y."/>
            <person name="Suzuki M."/>
            <person name="Takeda J."/>
            <person name="Tanino M."/>
            <person name="Todokoro F."/>
            <person name="Yamaguchi K."/>
            <person name="Yamamoto N."/>
            <person name="Yamasaki C."/>
            <person name="Imanishi T."/>
            <person name="Okido T."/>
            <person name="Tada M."/>
            <person name="Ikeo K."/>
            <person name="Tateno Y."/>
            <person name="Gojobori T."/>
            <person name="Lin Y.C."/>
            <person name="Wei F.J."/>
            <person name="Hsing Y.I."/>
            <person name="Zhao Q."/>
            <person name="Han B."/>
            <person name="Kramer M.R."/>
            <person name="McCombie R.W."/>
            <person name="Lonsdale D."/>
            <person name="O'Donovan C.C."/>
            <person name="Whitfield E.J."/>
            <person name="Apweiler R."/>
            <person name="Koyanagi K.O."/>
            <person name="Khurana J.P."/>
            <person name="Raghuvanshi S."/>
            <person name="Singh N.K."/>
            <person name="Tyagi A.K."/>
            <person name="Haberer G."/>
            <person name="Fujisawa M."/>
            <person name="Hosokawa S."/>
            <person name="Ito Y."/>
            <person name="Ikawa H."/>
            <person name="Shibata M."/>
            <person name="Yamamoto M."/>
            <person name="Bruskiewich R.M."/>
            <person name="Hoen D.R."/>
            <person name="Bureau TE."/>
            <person name="Namiki N."/>
            <person name="Ohyanagi H."/>
            <person name="Sakai Y."/>
            <person name="Nobushima S."/>
            <person name="Sakata K."/>
            <person name="Barrero R.A."/>
            <person name="Sato Y."/>
            <person name="Souvorov A."/>
            <person name="Smith-White B."/>
            <person name="Tatusova T."/>
            <person name="An S."/>
            <person name="An G."/>
            <person name="OOta S."/>
            <person name="Fuks G."/>
            <person name="Messing J."/>
            <person name="Christie K.R."/>
            <person name="Lieberherr D."/>
            <person name="Kim H."/>
            <person name="Zuccolo A."/>
            <person name="Wing R.A."/>
            <person name="Nobuta K."/>
            <person name="Green P.J."/>
            <person name="Lu C."/>
            <person name="Meyers BC."/>
            <person name="Chaparro C."/>
            <person name="Piegu B."/>
            <person name="Panaud O."/>
            <person name="Echeverria M."/>
        </authorList>
    </citation>
    <scope>NUCLEOTIDE SEQUENCE</scope>
</reference>
<evidence type="ECO:0000256" key="6">
    <source>
        <dbReference type="SAM" id="MobiDB-lite"/>
    </source>
</evidence>
<dbReference type="PANTHER" id="PTHR31621:SF67">
    <property type="entry name" value="OS01G0389200 PROTEIN"/>
    <property type="match status" value="1"/>
</dbReference>